<dbReference type="InterPro" id="IPR017888">
    <property type="entry name" value="CYC/TB1_R_domain"/>
</dbReference>
<evidence type="ECO:0000313" key="9">
    <source>
        <dbReference type="EMBL" id="KAE8703856.1"/>
    </source>
</evidence>
<gene>
    <name evidence="9" type="ORF">F3Y22_tig00110462pilonHSYRG00210</name>
</gene>
<evidence type="ECO:0000259" key="7">
    <source>
        <dbReference type="PROSITE" id="PS51369"/>
    </source>
</evidence>
<keyword evidence="5" id="KW-0804">Transcription</keyword>
<proteinExistence type="predicted"/>
<evidence type="ECO:0000256" key="4">
    <source>
        <dbReference type="ARBA" id="ARBA00023125"/>
    </source>
</evidence>
<dbReference type="GO" id="GO:0003700">
    <property type="term" value="F:DNA-binding transcription factor activity"/>
    <property type="evidence" value="ECO:0007669"/>
    <property type="project" value="InterPro"/>
</dbReference>
<dbReference type="Pfam" id="PF03634">
    <property type="entry name" value="TCP"/>
    <property type="match status" value="1"/>
</dbReference>
<dbReference type="PROSITE" id="PS51369">
    <property type="entry name" value="TCP"/>
    <property type="match status" value="1"/>
</dbReference>
<dbReference type="GO" id="GO:0005634">
    <property type="term" value="C:nucleus"/>
    <property type="evidence" value="ECO:0007669"/>
    <property type="project" value="UniProtKB-SubCell"/>
</dbReference>
<dbReference type="PANTHER" id="PTHR31072:SF224">
    <property type="entry name" value="TRANSCRIPTION FACTOR TCP1"/>
    <property type="match status" value="1"/>
</dbReference>
<dbReference type="PANTHER" id="PTHR31072">
    <property type="entry name" value="TRANSCRIPTION FACTOR TCP4-RELATED"/>
    <property type="match status" value="1"/>
</dbReference>
<dbReference type="GO" id="GO:2000032">
    <property type="term" value="P:regulation of secondary shoot formation"/>
    <property type="evidence" value="ECO:0007669"/>
    <property type="project" value="TreeGrafter"/>
</dbReference>
<keyword evidence="4" id="KW-0238">DNA-binding</keyword>
<dbReference type="Proteomes" id="UP000436088">
    <property type="component" value="Unassembled WGS sequence"/>
</dbReference>
<feature type="domain" description="R" evidence="8">
    <location>
        <begin position="394"/>
        <end position="415"/>
    </location>
</feature>
<dbReference type="InterPro" id="IPR005333">
    <property type="entry name" value="Transcription_factor_TCP"/>
</dbReference>
<keyword evidence="2" id="KW-0217">Developmental protein</keyword>
<name>A0A6A3AIE4_HIBSY</name>
<evidence type="ECO:0000256" key="1">
    <source>
        <dbReference type="ARBA" id="ARBA00004123"/>
    </source>
</evidence>
<comment type="caution">
    <text evidence="9">The sequence shown here is derived from an EMBL/GenBank/DDBJ whole genome shotgun (WGS) entry which is preliminary data.</text>
</comment>
<keyword evidence="10" id="KW-1185">Reference proteome</keyword>
<comment type="subcellular location">
    <subcellularLocation>
        <location evidence="1">Nucleus</location>
    </subcellularLocation>
</comment>
<dbReference type="InterPro" id="IPR017887">
    <property type="entry name" value="TF_TCP_subgr"/>
</dbReference>
<evidence type="ECO:0000313" key="10">
    <source>
        <dbReference type="Proteomes" id="UP000436088"/>
    </source>
</evidence>
<dbReference type="EMBL" id="VEPZ02000996">
    <property type="protein sequence ID" value="KAE8703856.1"/>
    <property type="molecule type" value="Genomic_DNA"/>
</dbReference>
<evidence type="ECO:0000256" key="6">
    <source>
        <dbReference type="ARBA" id="ARBA00023242"/>
    </source>
</evidence>
<reference evidence="9" key="1">
    <citation type="submission" date="2019-09" db="EMBL/GenBank/DDBJ databases">
        <title>Draft genome information of white flower Hibiscus syriacus.</title>
        <authorList>
            <person name="Kim Y.-M."/>
        </authorList>
    </citation>
    <scope>NUCLEOTIDE SEQUENCE [LARGE SCALE GENOMIC DNA]</scope>
    <source>
        <strain evidence="9">YM2019G1</strain>
    </source>
</reference>
<accession>A0A6A3AIE4</accession>
<keyword evidence="6" id="KW-0539">Nucleus</keyword>
<evidence type="ECO:0000256" key="3">
    <source>
        <dbReference type="ARBA" id="ARBA00023015"/>
    </source>
</evidence>
<organism evidence="9 10">
    <name type="scientific">Hibiscus syriacus</name>
    <name type="common">Rose of Sharon</name>
    <dbReference type="NCBI Taxonomy" id="106335"/>
    <lineage>
        <taxon>Eukaryota</taxon>
        <taxon>Viridiplantae</taxon>
        <taxon>Streptophyta</taxon>
        <taxon>Embryophyta</taxon>
        <taxon>Tracheophyta</taxon>
        <taxon>Spermatophyta</taxon>
        <taxon>Magnoliopsida</taxon>
        <taxon>eudicotyledons</taxon>
        <taxon>Gunneridae</taxon>
        <taxon>Pentapetalae</taxon>
        <taxon>rosids</taxon>
        <taxon>malvids</taxon>
        <taxon>Malvales</taxon>
        <taxon>Malvaceae</taxon>
        <taxon>Malvoideae</taxon>
        <taxon>Hibiscus</taxon>
    </lineage>
</organism>
<feature type="domain" description="TCP" evidence="7">
    <location>
        <begin position="326"/>
        <end position="387"/>
    </location>
</feature>
<evidence type="ECO:0000256" key="5">
    <source>
        <dbReference type="ARBA" id="ARBA00023163"/>
    </source>
</evidence>
<sequence>MAERPEPDGEIRNPVKFGSGLNNIGSGIGVKFGDFFGFGSGQGYLTLPGEWNVIPPFGWLTFPAPVSLEVAMASERPWRSPWHPWRSPWHPGDLGGRHGIRATCGVFCKGPGVAMHVPTRWASEAIRPRPSESIRCHPRASEAIRTSYVRASERAMRGHPRATERAMRGYEGNRARVGRPEYMARSVALGFPRIARSVALGFPRIARSVALGCPRIARSDGLANNYNINPFSHLPPPPPPSSSFLSSIFPKFFKPRTNDNVLLNHHHHDLVSASSLLPAAANPQQLNLNETLLNMALLNEDGDHGVLDFSGGLRPGFVLSVKKALKKDRHSKICTAKGVRDRRVRLSIEIARDFFDLQDIIECLFDGGESNSLELEGVVSKEKKLQKLAATPLKESRARARAKARARARERTREKMNSANEWKIFVAHQVEQPSAASEKMSSKIYSNQKDVEAIYNFGLSAKPCNFKGCKLLQQL</sequence>
<evidence type="ECO:0000256" key="2">
    <source>
        <dbReference type="ARBA" id="ARBA00022473"/>
    </source>
</evidence>
<protein>
    <submittedName>
        <fullName evidence="9">Uncharacterized protein</fullName>
    </submittedName>
</protein>
<dbReference type="GO" id="GO:0043565">
    <property type="term" value="F:sequence-specific DNA binding"/>
    <property type="evidence" value="ECO:0007669"/>
    <property type="project" value="TreeGrafter"/>
</dbReference>
<dbReference type="AlphaFoldDB" id="A0A6A3AIE4"/>
<dbReference type="PROSITE" id="PS51370">
    <property type="entry name" value="R"/>
    <property type="match status" value="1"/>
</dbReference>
<evidence type="ECO:0000259" key="8">
    <source>
        <dbReference type="PROSITE" id="PS51370"/>
    </source>
</evidence>
<keyword evidence="3" id="KW-0805">Transcription regulation</keyword>